<feature type="binding site" evidence="15">
    <location>
        <position position="162"/>
    </location>
    <ligand>
        <name>substrate</name>
        <note>ligand shared between dimeric partners</note>
    </ligand>
</feature>
<comment type="function">
    <text evidence="2 15">Catalyzes the phosphorylation of D-fructose 6-phosphate to fructose 1,6-bisphosphate by ATP, the first committing step of glycolysis.</text>
</comment>
<dbReference type="InterPro" id="IPR012828">
    <property type="entry name" value="PFKA_ATP_prok"/>
</dbReference>
<dbReference type="GO" id="GO:0003872">
    <property type="term" value="F:6-phosphofructokinase activity"/>
    <property type="evidence" value="ECO:0007669"/>
    <property type="project" value="UniProtKB-UniRule"/>
</dbReference>
<dbReference type="OrthoDB" id="9802503at2"/>
<evidence type="ECO:0000256" key="8">
    <source>
        <dbReference type="ARBA" id="ARBA00022723"/>
    </source>
</evidence>
<keyword evidence="13 15" id="KW-0324">Glycolysis</keyword>
<dbReference type="GO" id="GO:0061621">
    <property type="term" value="P:canonical glycolysis"/>
    <property type="evidence" value="ECO:0007669"/>
    <property type="project" value="TreeGrafter"/>
</dbReference>
<dbReference type="EMBL" id="PPDB01000007">
    <property type="protein sequence ID" value="PQL19248.1"/>
    <property type="molecule type" value="Genomic_DNA"/>
</dbReference>
<dbReference type="PIRSF" id="PIRSF000532">
    <property type="entry name" value="ATP_PFK_prok"/>
    <property type="match status" value="1"/>
</dbReference>
<dbReference type="GO" id="GO:0046872">
    <property type="term" value="F:metal ion binding"/>
    <property type="evidence" value="ECO:0007669"/>
    <property type="project" value="UniProtKB-KW"/>
</dbReference>
<keyword evidence="11 15" id="KW-0067">ATP-binding</keyword>
<dbReference type="Gene3D" id="3.40.50.460">
    <property type="entry name" value="Phosphofructokinase domain"/>
    <property type="match status" value="1"/>
</dbReference>
<dbReference type="GO" id="GO:0016208">
    <property type="term" value="F:AMP binding"/>
    <property type="evidence" value="ECO:0007669"/>
    <property type="project" value="TreeGrafter"/>
</dbReference>
<comment type="subcellular location">
    <subcellularLocation>
        <location evidence="3 15">Cytoplasm</location>
    </subcellularLocation>
</comment>
<evidence type="ECO:0000256" key="6">
    <source>
        <dbReference type="ARBA" id="ARBA00022533"/>
    </source>
</evidence>
<dbReference type="InterPro" id="IPR022953">
    <property type="entry name" value="ATP_PFK"/>
</dbReference>
<dbReference type="GO" id="GO:0005945">
    <property type="term" value="C:6-phosphofructokinase complex"/>
    <property type="evidence" value="ECO:0007669"/>
    <property type="project" value="TreeGrafter"/>
</dbReference>
<comment type="caution">
    <text evidence="15">Lacks conserved residue(s) required for the propagation of feature annotation.</text>
</comment>
<feature type="binding site" description="in other chain" evidence="15">
    <location>
        <begin position="169"/>
        <end position="171"/>
    </location>
    <ligand>
        <name>substrate</name>
        <note>ligand shared between dimeric partners</note>
    </ligand>
</feature>
<keyword evidence="18" id="KW-1185">Reference proteome</keyword>
<evidence type="ECO:0000256" key="15">
    <source>
        <dbReference type="HAMAP-Rule" id="MF_00339"/>
    </source>
</evidence>
<comment type="similarity">
    <text evidence="15">Belongs to the phosphofructokinase type A (PFKA) family. ATP-dependent PFK group I subfamily. Prokaryotic clade 'B1' sub-subfamily.</text>
</comment>
<comment type="subunit">
    <text evidence="15">Homotetramer.</text>
</comment>
<keyword evidence="5 15" id="KW-0963">Cytoplasm</keyword>
<keyword evidence="10 15" id="KW-0418">Kinase</keyword>
<evidence type="ECO:0000256" key="2">
    <source>
        <dbReference type="ARBA" id="ARBA00002659"/>
    </source>
</evidence>
<feature type="binding site" description="in other chain" evidence="15">
    <location>
        <begin position="185"/>
        <end position="187"/>
    </location>
    <ligand>
        <name>ADP</name>
        <dbReference type="ChEBI" id="CHEBI:456216"/>
        <note>allosteric activator; ligand shared between dimeric partners</note>
    </ligand>
</feature>
<dbReference type="PRINTS" id="PR00476">
    <property type="entry name" value="PHFRCTKINASE"/>
</dbReference>
<dbReference type="Proteomes" id="UP000237916">
    <property type="component" value="Unassembled WGS sequence"/>
</dbReference>
<feature type="binding site" description="in other chain" evidence="15">
    <location>
        <begin position="213"/>
        <end position="215"/>
    </location>
    <ligand>
        <name>ADP</name>
        <dbReference type="ChEBI" id="CHEBI:456216"/>
        <note>allosteric activator; ligand shared between dimeric partners</note>
    </ligand>
</feature>
<evidence type="ECO:0000256" key="12">
    <source>
        <dbReference type="ARBA" id="ARBA00022842"/>
    </source>
</evidence>
<feature type="binding site" description="in other chain" evidence="15">
    <location>
        <begin position="125"/>
        <end position="127"/>
    </location>
    <ligand>
        <name>substrate</name>
        <note>ligand shared between dimeric partners</note>
    </ligand>
</feature>
<evidence type="ECO:0000256" key="11">
    <source>
        <dbReference type="ARBA" id="ARBA00022840"/>
    </source>
</evidence>
<protein>
    <recommendedName>
        <fullName evidence="15">ATP-dependent 6-phosphofructokinase</fullName>
        <shortName evidence="15">ATP-PFK</shortName>
        <shortName evidence="15">Phosphofructokinase</shortName>
        <ecNumber evidence="15">2.7.1.11</ecNumber>
    </recommendedName>
    <alternativeName>
        <fullName evidence="15">Phosphohexokinase</fullName>
    </alternativeName>
</protein>
<dbReference type="Pfam" id="PF00365">
    <property type="entry name" value="PFK"/>
    <property type="match status" value="1"/>
</dbReference>
<evidence type="ECO:0000256" key="7">
    <source>
        <dbReference type="ARBA" id="ARBA00022679"/>
    </source>
</evidence>
<dbReference type="SUPFAM" id="SSF53784">
    <property type="entry name" value="Phosphofructokinase"/>
    <property type="match status" value="1"/>
</dbReference>
<dbReference type="EC" id="2.7.1.11" evidence="15"/>
<dbReference type="InterPro" id="IPR000023">
    <property type="entry name" value="Phosphofructokinase_dom"/>
</dbReference>
<evidence type="ECO:0000256" key="14">
    <source>
        <dbReference type="ARBA" id="ARBA00048070"/>
    </source>
</evidence>
<dbReference type="STRING" id="1298594.GCA_001312465_00653"/>
<dbReference type="AlphaFoldDB" id="A0A2S7Z7K3"/>
<feature type="binding site" evidence="15">
    <location>
        <begin position="102"/>
        <end position="105"/>
    </location>
    <ligand>
        <name>ATP</name>
        <dbReference type="ChEBI" id="CHEBI:30616"/>
    </ligand>
</feature>
<dbReference type="NCBIfam" id="TIGR02482">
    <property type="entry name" value="PFKA_ATP"/>
    <property type="match status" value="1"/>
</dbReference>
<feature type="binding site" description="in other chain" evidence="15">
    <location>
        <position position="222"/>
    </location>
    <ligand>
        <name>substrate</name>
        <note>ligand shared between dimeric partners</note>
    </ligand>
</feature>
<evidence type="ECO:0000256" key="1">
    <source>
        <dbReference type="ARBA" id="ARBA00001946"/>
    </source>
</evidence>
<keyword evidence="8 15" id="KW-0479">Metal-binding</keyword>
<feature type="binding site" evidence="15">
    <location>
        <position position="103"/>
    </location>
    <ligand>
        <name>Mg(2+)</name>
        <dbReference type="ChEBI" id="CHEBI:18420"/>
        <note>catalytic</note>
    </ligand>
</feature>
<dbReference type="GO" id="GO:0006002">
    <property type="term" value="P:fructose 6-phosphate metabolic process"/>
    <property type="evidence" value="ECO:0007669"/>
    <property type="project" value="UniProtKB-UniRule"/>
</dbReference>
<reference evidence="17 18" key="1">
    <citation type="submission" date="2018-01" db="EMBL/GenBank/DDBJ databases">
        <title>Draft genome sequences of clinical isolates and type strains of oral Veillonella including Veillonella infantum sp., nov.</title>
        <authorList>
            <person name="Mashima I."/>
            <person name="Liao Y.-C."/>
            <person name="Sabharwal A."/>
            <person name="Haase E.M."/>
            <person name="Nakazawa F."/>
            <person name="Scannapieco F.A."/>
        </authorList>
    </citation>
    <scope>NUCLEOTIDE SEQUENCE [LARGE SCALE GENOMIC DNA]</scope>
    <source>
        <strain evidence="17 18">JCM 15641</strain>
    </source>
</reference>
<keyword evidence="6 15" id="KW-0021">Allosteric enzyme</keyword>
<feature type="active site" description="Proton acceptor" evidence="15">
    <location>
        <position position="127"/>
    </location>
</feature>
<evidence type="ECO:0000313" key="17">
    <source>
        <dbReference type="EMBL" id="PQL19248.1"/>
    </source>
</evidence>
<evidence type="ECO:0000256" key="10">
    <source>
        <dbReference type="ARBA" id="ARBA00022777"/>
    </source>
</evidence>
<comment type="activity regulation">
    <text evidence="15">Allosterically activated by ADP and other diphosphonucleosides, and allosterically inhibited by phosphoenolpyruvate.</text>
</comment>
<dbReference type="GO" id="GO:0070095">
    <property type="term" value="F:fructose-6-phosphate binding"/>
    <property type="evidence" value="ECO:0007669"/>
    <property type="project" value="TreeGrafter"/>
</dbReference>
<evidence type="ECO:0000259" key="16">
    <source>
        <dbReference type="Pfam" id="PF00365"/>
    </source>
</evidence>
<evidence type="ECO:0000256" key="3">
    <source>
        <dbReference type="ARBA" id="ARBA00004496"/>
    </source>
</evidence>
<name>A0A2S7Z7K3_9FIRM</name>
<dbReference type="PANTHER" id="PTHR13697">
    <property type="entry name" value="PHOSPHOFRUCTOKINASE"/>
    <property type="match status" value="1"/>
</dbReference>
<feature type="binding site" description="in other chain" evidence="15">
    <location>
        <position position="211"/>
    </location>
    <ligand>
        <name>ADP</name>
        <dbReference type="ChEBI" id="CHEBI:456216"/>
        <note>allosteric activator; ligand shared between dimeric partners</note>
    </ligand>
</feature>
<dbReference type="InterPro" id="IPR012003">
    <property type="entry name" value="ATP_PFK_prok-type"/>
</dbReference>
<dbReference type="InterPro" id="IPR035966">
    <property type="entry name" value="PKF_sf"/>
</dbReference>
<dbReference type="GO" id="GO:0030388">
    <property type="term" value="P:fructose 1,6-bisphosphate metabolic process"/>
    <property type="evidence" value="ECO:0007669"/>
    <property type="project" value="TreeGrafter"/>
</dbReference>
<dbReference type="GO" id="GO:0005524">
    <property type="term" value="F:ATP binding"/>
    <property type="evidence" value="ECO:0007669"/>
    <property type="project" value="UniProtKB-UniRule"/>
</dbReference>
<dbReference type="UniPathway" id="UPA00109">
    <property type="reaction ID" value="UER00182"/>
</dbReference>
<dbReference type="FunFam" id="3.40.50.450:FF:000001">
    <property type="entry name" value="ATP-dependent 6-phosphofructokinase"/>
    <property type="match status" value="1"/>
</dbReference>
<dbReference type="HAMAP" id="MF_00339">
    <property type="entry name" value="Phosphofructokinase_I_B1"/>
    <property type="match status" value="1"/>
</dbReference>
<evidence type="ECO:0000256" key="5">
    <source>
        <dbReference type="ARBA" id="ARBA00022490"/>
    </source>
</evidence>
<sequence>MRKIAILTSGGDAPGMNAAIRAVTRKAIHEGFQVFGIERGYLGIIQEAIFPLQARDVGGIITQGGTMLKTARYPEFQDESLQENAYQILKRHGIDHLIVIGGDGSMRGAQGLSRHGMSTMTIPCTIDNDMGGTQYTIGFDTALNTVVDAVGHIRDTSNSHERVAIVEVMGRKAGHIALQSGIACGAEIVLVPENPMPLHEVCRHLKETQLRGKEYSVILVAEGAYKSGEVKEFIKNHTEFDPSLTVLGYLQRGGGPSAFDAILAARMSEVCINTLMSGVDNRLIGYIDGHIRTISYKEAEKLQFPINEEQYTLLSILSS</sequence>
<evidence type="ECO:0000256" key="4">
    <source>
        <dbReference type="ARBA" id="ARBA00004679"/>
    </source>
</evidence>
<feature type="binding site" description="in other chain" evidence="15">
    <location>
        <position position="154"/>
    </location>
    <ligand>
        <name>ADP</name>
        <dbReference type="ChEBI" id="CHEBI:456216"/>
        <note>allosteric activator; ligand shared between dimeric partners</note>
    </ligand>
</feature>
<evidence type="ECO:0000256" key="13">
    <source>
        <dbReference type="ARBA" id="ARBA00023152"/>
    </source>
</evidence>
<feature type="binding site" evidence="15">
    <location>
        <begin position="21"/>
        <end position="25"/>
    </location>
    <ligand>
        <name>ADP</name>
        <dbReference type="ChEBI" id="CHEBI:456216"/>
        <note>allosteric activator; ligand shared between dimeric partners</note>
    </ligand>
</feature>
<accession>A0A2S7Z7K3</accession>
<dbReference type="GO" id="GO:0042802">
    <property type="term" value="F:identical protein binding"/>
    <property type="evidence" value="ECO:0007669"/>
    <property type="project" value="TreeGrafter"/>
</dbReference>
<dbReference type="Gene3D" id="3.40.50.450">
    <property type="match status" value="1"/>
</dbReference>
<dbReference type="NCBIfam" id="NF002872">
    <property type="entry name" value="PRK03202.1"/>
    <property type="match status" value="1"/>
</dbReference>
<proteinExistence type="inferred from homology"/>
<comment type="cofactor">
    <cofactor evidence="1 15">
        <name>Mg(2+)</name>
        <dbReference type="ChEBI" id="CHEBI:18420"/>
    </cofactor>
</comment>
<feature type="binding site" description="in other chain" evidence="15">
    <location>
        <begin position="249"/>
        <end position="252"/>
    </location>
    <ligand>
        <name>substrate</name>
        <note>ligand shared between dimeric partners</note>
    </ligand>
</feature>
<keyword evidence="12 15" id="KW-0460">Magnesium</keyword>
<gene>
    <name evidence="15 17" type="primary">pfkA</name>
    <name evidence="17" type="ORF">VEHSUH05_07725</name>
</gene>
<organism evidence="17 18">
    <name type="scientific">Veillonella denticariosi JCM 15641</name>
    <dbReference type="NCBI Taxonomy" id="1298594"/>
    <lineage>
        <taxon>Bacteria</taxon>
        <taxon>Bacillati</taxon>
        <taxon>Bacillota</taxon>
        <taxon>Negativicutes</taxon>
        <taxon>Veillonellales</taxon>
        <taxon>Veillonellaceae</taxon>
        <taxon>Veillonella</taxon>
    </lineage>
</organism>
<feature type="binding site" evidence="15">
    <location>
        <begin position="72"/>
        <end position="73"/>
    </location>
    <ligand>
        <name>ATP</name>
        <dbReference type="ChEBI" id="CHEBI:30616"/>
    </ligand>
</feature>
<dbReference type="PANTHER" id="PTHR13697:SF4">
    <property type="entry name" value="ATP-DEPENDENT 6-PHOSPHOFRUCTOKINASE"/>
    <property type="match status" value="1"/>
</dbReference>
<keyword evidence="9 15" id="KW-0547">Nucleotide-binding</keyword>
<dbReference type="GO" id="GO:0048029">
    <property type="term" value="F:monosaccharide binding"/>
    <property type="evidence" value="ECO:0007669"/>
    <property type="project" value="TreeGrafter"/>
</dbReference>
<comment type="pathway">
    <text evidence="4 15">Carbohydrate degradation; glycolysis; D-glyceraldehyde 3-phosphate and glycerone phosphate from D-glucose: step 3/4.</text>
</comment>
<dbReference type="FunFam" id="3.40.50.460:FF:000002">
    <property type="entry name" value="ATP-dependent 6-phosphofructokinase"/>
    <property type="match status" value="1"/>
</dbReference>
<comment type="catalytic activity">
    <reaction evidence="14 15">
        <text>beta-D-fructose 6-phosphate + ATP = beta-D-fructose 1,6-bisphosphate + ADP + H(+)</text>
        <dbReference type="Rhea" id="RHEA:16109"/>
        <dbReference type="ChEBI" id="CHEBI:15378"/>
        <dbReference type="ChEBI" id="CHEBI:30616"/>
        <dbReference type="ChEBI" id="CHEBI:32966"/>
        <dbReference type="ChEBI" id="CHEBI:57634"/>
        <dbReference type="ChEBI" id="CHEBI:456216"/>
        <dbReference type="EC" id="2.7.1.11"/>
    </reaction>
</comment>
<comment type="caution">
    <text evidence="17">The sequence shown here is derived from an EMBL/GenBank/DDBJ whole genome shotgun (WGS) entry which is preliminary data.</text>
</comment>
<evidence type="ECO:0000313" key="18">
    <source>
        <dbReference type="Proteomes" id="UP000237916"/>
    </source>
</evidence>
<feature type="binding site" evidence="15">
    <location>
        <position position="11"/>
    </location>
    <ligand>
        <name>ATP</name>
        <dbReference type="ChEBI" id="CHEBI:30616"/>
    </ligand>
</feature>
<evidence type="ECO:0000256" key="9">
    <source>
        <dbReference type="ARBA" id="ARBA00022741"/>
    </source>
</evidence>
<keyword evidence="7 15" id="KW-0808">Transferase</keyword>
<feature type="domain" description="Phosphofructokinase" evidence="16">
    <location>
        <begin position="3"/>
        <end position="273"/>
    </location>
</feature>